<evidence type="ECO:0000256" key="7">
    <source>
        <dbReference type="ARBA" id="ARBA00022801"/>
    </source>
</evidence>
<dbReference type="PANTHER" id="PTHR43651">
    <property type="entry name" value="1,4-ALPHA-GLUCAN-BRANCHING ENZYME"/>
    <property type="match status" value="1"/>
</dbReference>
<dbReference type="Pfam" id="PF00128">
    <property type="entry name" value="Alpha-amylase"/>
    <property type="match status" value="1"/>
</dbReference>
<comment type="catalytic activity">
    <reaction evidence="12 14">
        <text>hydrolysis of (1-&gt;4)-alpha-D-glucosidic linkage in 4-alpha-D-[(1-&gt;4)-alpha-D-glucanosyl]n trehalose to yield trehalose and (1-&gt;4)-alpha-D-glucan.</text>
        <dbReference type="EC" id="3.2.1.141"/>
    </reaction>
</comment>
<evidence type="ECO:0000256" key="2">
    <source>
        <dbReference type="ARBA" id="ARBA00005199"/>
    </source>
</evidence>
<evidence type="ECO:0000259" key="17">
    <source>
        <dbReference type="SMART" id="SM00642"/>
    </source>
</evidence>
<evidence type="ECO:0000256" key="4">
    <source>
        <dbReference type="ARBA" id="ARBA00012268"/>
    </source>
</evidence>
<evidence type="ECO:0000313" key="18">
    <source>
        <dbReference type="EMBL" id="MQX16375.1"/>
    </source>
</evidence>
<evidence type="ECO:0000256" key="8">
    <source>
        <dbReference type="ARBA" id="ARBA00023277"/>
    </source>
</evidence>
<evidence type="ECO:0000256" key="11">
    <source>
        <dbReference type="ARBA" id="ARBA00033284"/>
    </source>
</evidence>
<feature type="domain" description="Glycosyl hydrolase family 13 catalytic" evidence="17">
    <location>
        <begin position="120"/>
        <end position="459"/>
    </location>
</feature>
<dbReference type="InterPro" id="IPR006047">
    <property type="entry name" value="GH13_cat_dom"/>
</dbReference>
<dbReference type="UniPathway" id="UPA00299"/>
<keyword evidence="19" id="KW-1185">Reference proteome</keyword>
<evidence type="ECO:0000256" key="15">
    <source>
        <dbReference type="PIRSR" id="PIRSR006337-1"/>
    </source>
</evidence>
<dbReference type="InterPro" id="IPR012768">
    <property type="entry name" value="Trehalose_TreZ"/>
</dbReference>
<reference evidence="18 19" key="1">
    <citation type="journal article" date="2013" name="Genome Biol.">
        <title>Comparative genomics of the core and accessory genomes of 48 Sinorhizobium strains comprising five genospecies.</title>
        <authorList>
            <person name="Sugawara M."/>
            <person name="Epstein B."/>
            <person name="Badgley B.D."/>
            <person name="Unno T."/>
            <person name="Xu L."/>
            <person name="Reese J."/>
            <person name="Gyaneshwar P."/>
            <person name="Denny R."/>
            <person name="Mudge J."/>
            <person name="Bharti A.K."/>
            <person name="Farmer A.D."/>
            <person name="May G.D."/>
            <person name="Woodward J.E."/>
            <person name="Medigue C."/>
            <person name="Vallenet D."/>
            <person name="Lajus A."/>
            <person name="Rouy Z."/>
            <person name="Martinez-Vaz B."/>
            <person name="Tiffin P."/>
            <person name="Young N.D."/>
            <person name="Sadowsky M.J."/>
        </authorList>
    </citation>
    <scope>NUCLEOTIDE SEQUENCE [LARGE SCALE GENOMIC DNA]</scope>
    <source>
        <strain evidence="18 19">USDA4894</strain>
    </source>
</reference>
<dbReference type="GO" id="GO:0005992">
    <property type="term" value="P:trehalose biosynthetic process"/>
    <property type="evidence" value="ECO:0007669"/>
    <property type="project" value="UniProtKB-UniRule"/>
</dbReference>
<evidence type="ECO:0000256" key="9">
    <source>
        <dbReference type="ARBA" id="ARBA00023295"/>
    </source>
</evidence>
<dbReference type="PANTHER" id="PTHR43651:SF11">
    <property type="entry name" value="MALTO-OLIGOSYLTREHALOSE TREHALOHYDROLASE"/>
    <property type="match status" value="1"/>
</dbReference>
<dbReference type="SUPFAM" id="SSF81296">
    <property type="entry name" value="E set domains"/>
    <property type="match status" value="1"/>
</dbReference>
<feature type="active site" description="Proton donor" evidence="15">
    <location>
        <position position="299"/>
    </location>
</feature>
<dbReference type="CDD" id="cd11325">
    <property type="entry name" value="AmyAc_GTHase"/>
    <property type="match status" value="1"/>
</dbReference>
<evidence type="ECO:0000313" key="19">
    <source>
        <dbReference type="Proteomes" id="UP000439983"/>
    </source>
</evidence>
<keyword evidence="9 14" id="KW-0326">Glycosidase</keyword>
<dbReference type="PIRSF" id="PIRSF006337">
    <property type="entry name" value="Trehalose_TreZ"/>
    <property type="match status" value="1"/>
</dbReference>
<gene>
    <name evidence="18" type="primary">treZ</name>
    <name evidence="18" type="ORF">GHK62_16845</name>
</gene>
<accession>A0A6N7LHL5</accession>
<evidence type="ECO:0000256" key="6">
    <source>
        <dbReference type="ARBA" id="ARBA00022490"/>
    </source>
</evidence>
<comment type="pathway">
    <text evidence="2 14">Glycan biosynthesis; trehalose biosynthesis.</text>
</comment>
<dbReference type="NCBIfam" id="TIGR02402">
    <property type="entry name" value="trehalose_TreZ"/>
    <property type="match status" value="1"/>
</dbReference>
<keyword evidence="6" id="KW-0963">Cytoplasm</keyword>
<feature type="site" description="Transition state stabilizer" evidence="16">
    <location>
        <position position="393"/>
    </location>
</feature>
<dbReference type="Gene3D" id="1.10.10.760">
    <property type="entry name" value="E-set domains of sugar-utilizing enzymes"/>
    <property type="match status" value="1"/>
</dbReference>
<evidence type="ECO:0000256" key="12">
    <source>
        <dbReference type="ARBA" id="ARBA00034013"/>
    </source>
</evidence>
<dbReference type="InterPro" id="IPR013780">
    <property type="entry name" value="Glyco_hydro_b"/>
</dbReference>
<dbReference type="CDD" id="cd02853">
    <property type="entry name" value="E_set_MTHase_like_N"/>
    <property type="match status" value="1"/>
</dbReference>
<dbReference type="AlphaFoldDB" id="A0A6N7LHL5"/>
<dbReference type="Proteomes" id="UP000439983">
    <property type="component" value="Unassembled WGS sequence"/>
</dbReference>
<evidence type="ECO:0000256" key="10">
    <source>
        <dbReference type="ARBA" id="ARBA00032057"/>
    </source>
</evidence>
<evidence type="ECO:0000256" key="14">
    <source>
        <dbReference type="PIRNR" id="PIRNR006337"/>
    </source>
</evidence>
<evidence type="ECO:0000256" key="16">
    <source>
        <dbReference type="PIRSR" id="PIRSR006337-3"/>
    </source>
</evidence>
<proteinExistence type="inferred from homology"/>
<dbReference type="EMBL" id="WITC01000061">
    <property type="protein sequence ID" value="MQX16375.1"/>
    <property type="molecule type" value="Genomic_DNA"/>
</dbReference>
<dbReference type="SMART" id="SM00642">
    <property type="entry name" value="Aamy"/>
    <property type="match status" value="1"/>
</dbReference>
<evidence type="ECO:0000256" key="5">
    <source>
        <dbReference type="ARBA" id="ARBA00015938"/>
    </source>
</evidence>
<dbReference type="OrthoDB" id="9800174at2"/>
<dbReference type="GO" id="GO:0033942">
    <property type="term" value="F:4-alpha-D-(1-&gt;4)-alpha-D-glucanotrehalose trehalohydrolase activity"/>
    <property type="evidence" value="ECO:0007669"/>
    <property type="project" value="UniProtKB-EC"/>
</dbReference>
<protein>
    <recommendedName>
        <fullName evidence="5 13">Malto-oligosyltrehalose trehalohydrolase</fullName>
        <shortName evidence="14">MTHase</shortName>
        <ecNumber evidence="4 13">3.2.1.141</ecNumber>
    </recommendedName>
    <alternativeName>
        <fullName evidence="11 14">4-alpha-D-((1-&gt;4)-alpha-D-glucano)trehalose trehalohydrolase</fullName>
    </alternativeName>
    <alternativeName>
        <fullName evidence="10 14">Maltooligosyl trehalose trehalohydrolase</fullName>
    </alternativeName>
</protein>
<dbReference type="Gene3D" id="2.60.40.1180">
    <property type="entry name" value="Golgi alpha-mannosidase II"/>
    <property type="match status" value="1"/>
</dbReference>
<dbReference type="Gene3D" id="2.60.40.10">
    <property type="entry name" value="Immunoglobulins"/>
    <property type="match status" value="1"/>
</dbReference>
<dbReference type="RefSeq" id="WP_153440302.1">
    <property type="nucleotide sequence ID" value="NZ_JACIGA010000002.1"/>
</dbReference>
<name>A0A6N7LHL5_SINTE</name>
<evidence type="ECO:0000256" key="3">
    <source>
        <dbReference type="ARBA" id="ARBA00008061"/>
    </source>
</evidence>
<keyword evidence="7 14" id="KW-0378">Hydrolase</keyword>
<evidence type="ECO:0000256" key="1">
    <source>
        <dbReference type="ARBA" id="ARBA00004496"/>
    </source>
</evidence>
<sequence length="602" mass="66552">MQQQQSPGLFRRTWGASLISADAGYFRLWAPDERAVRLILNGTAHEMKALDDGWFEHSLTARAGDLYCFQLSDGSLVADPASSAQQNGPSGPSILVDQAAYDWKETSWRGRPWEEAIISELHIGTFTPEGTFRAAGERLAHLADAGITAIEIMPVAEAPGMRGWGYDGVLHFAPHHAYGTPDEFKALVDRAHSLGLMVLLDVVYNHFGPEENALPRYAADFFNKDSATPWGASIAFEQEPVRRFFIENALCWLGDFRFDGLRIDATEQIRDSRKPHILVEMAREIRETFPERHVHLVVEDAHRRRSLVGRGPEGIAELFTASWNDDLHNALHVVATGETKGHYKPFAAETWRKIREAMAEGFALPAKGTEISSHWRGDRLPPEARVNFLQNHDQIGNRAFGERLISLVGEDLMRVLTATLMLVPQVPLLFMGEEYGETQPFCFFADYEGEIAEAVRSGRQGEAENFGGMPRGKTIADLPDPLDPRTFAASKLRWDRAESPAGRRHLAFIRELADIRQRHIAPLLKQPGVPDHRILPTGDGLVAVDWLFGSAVLALRINLTDQARPVPAYSGAPIFTTMAAGDCSLTAGELPGPGIVAAVAPP</sequence>
<dbReference type="EC" id="3.2.1.141" evidence="4 13"/>
<dbReference type="InterPro" id="IPR013783">
    <property type="entry name" value="Ig-like_fold"/>
</dbReference>
<keyword evidence="8" id="KW-0119">Carbohydrate metabolism</keyword>
<dbReference type="InterPro" id="IPR014756">
    <property type="entry name" value="Ig_E-set"/>
</dbReference>
<dbReference type="InterPro" id="IPR044901">
    <property type="entry name" value="Trehalose_TreZ_E-set_sf"/>
</dbReference>
<dbReference type="Gene3D" id="3.20.20.80">
    <property type="entry name" value="Glycosidases"/>
    <property type="match status" value="1"/>
</dbReference>
<feature type="active site" description="Nucleophile" evidence="15">
    <location>
        <position position="264"/>
    </location>
</feature>
<evidence type="ECO:0000256" key="13">
    <source>
        <dbReference type="NCBIfam" id="TIGR02402"/>
    </source>
</evidence>
<dbReference type="InterPro" id="IPR017853">
    <property type="entry name" value="GH"/>
</dbReference>
<comment type="subcellular location">
    <subcellularLocation>
        <location evidence="1 15">Cytoplasm</location>
    </subcellularLocation>
</comment>
<organism evidence="18 19">
    <name type="scientific">Sinorhizobium terangae</name>
    <dbReference type="NCBI Taxonomy" id="110322"/>
    <lineage>
        <taxon>Bacteria</taxon>
        <taxon>Pseudomonadati</taxon>
        <taxon>Pseudomonadota</taxon>
        <taxon>Alphaproteobacteria</taxon>
        <taxon>Hyphomicrobiales</taxon>
        <taxon>Rhizobiaceae</taxon>
        <taxon>Sinorhizobium/Ensifer group</taxon>
        <taxon>Sinorhizobium</taxon>
    </lineage>
</organism>
<dbReference type="GO" id="GO:0005737">
    <property type="term" value="C:cytoplasm"/>
    <property type="evidence" value="ECO:0007669"/>
    <property type="project" value="UniProtKB-SubCell"/>
</dbReference>
<dbReference type="SUPFAM" id="SSF51445">
    <property type="entry name" value="(Trans)glycosidases"/>
    <property type="match status" value="1"/>
</dbReference>
<comment type="similarity">
    <text evidence="3 14">Belongs to the glycosyl hydrolase 13 family.</text>
</comment>
<comment type="caution">
    <text evidence="18">The sequence shown here is derived from an EMBL/GenBank/DDBJ whole genome shotgun (WGS) entry which is preliminary data.</text>
</comment>